<organism evidence="4 5">
    <name type="scientific">Lolliginicoccus lacisalsi</name>
    <dbReference type="NCBI Taxonomy" id="2742202"/>
    <lineage>
        <taxon>Bacteria</taxon>
        <taxon>Bacillati</taxon>
        <taxon>Actinomycetota</taxon>
        <taxon>Actinomycetes</taxon>
        <taxon>Mycobacteriales</taxon>
        <taxon>Hoyosellaceae</taxon>
        <taxon>Lolliginicoccus</taxon>
    </lineage>
</organism>
<keyword evidence="2" id="KW-0812">Transmembrane</keyword>
<feature type="compositionally biased region" description="Basic and acidic residues" evidence="1">
    <location>
        <begin position="145"/>
        <end position="154"/>
    </location>
</feature>
<keyword evidence="2" id="KW-1133">Transmembrane helix</keyword>
<feature type="transmembrane region" description="Helical" evidence="2">
    <location>
        <begin position="6"/>
        <end position="28"/>
    </location>
</feature>
<dbReference type="RefSeq" id="WP_192039734.1">
    <property type="nucleotide sequence ID" value="NZ_JACYWE010000007.1"/>
</dbReference>
<dbReference type="AlphaFoldDB" id="A0A927PMY4"/>
<dbReference type="EMBL" id="JACYWE010000007">
    <property type="protein sequence ID" value="MBD8507292.1"/>
    <property type="molecule type" value="Genomic_DNA"/>
</dbReference>
<reference evidence="4" key="1">
    <citation type="submission" date="2020-09" db="EMBL/GenBank/DDBJ databases">
        <title>Hoyosella lacisalsi sp. nov., a halotolerant actinobacterium isolated from soil of Lake Gudzhirganskoe.</title>
        <authorList>
            <person name="Yang Q."/>
            <person name="Guo P.Y."/>
            <person name="Liu S.W."/>
            <person name="Li F.N."/>
            <person name="Sun C.H."/>
        </authorList>
    </citation>
    <scope>NUCLEOTIDE SEQUENCE</scope>
    <source>
        <strain evidence="4">G463</strain>
    </source>
</reference>
<keyword evidence="5" id="KW-1185">Reference proteome</keyword>
<feature type="domain" description="DUF6779" evidence="3">
    <location>
        <begin position="9"/>
        <end position="115"/>
    </location>
</feature>
<feature type="compositionally biased region" description="Acidic residues" evidence="1">
    <location>
        <begin position="132"/>
        <end position="144"/>
    </location>
</feature>
<accession>A0A927PMY4</accession>
<evidence type="ECO:0000259" key="3">
    <source>
        <dbReference type="Pfam" id="PF20570"/>
    </source>
</evidence>
<protein>
    <recommendedName>
        <fullName evidence="3">DUF6779 domain-containing protein</fullName>
    </recommendedName>
</protein>
<dbReference type="Proteomes" id="UP000642993">
    <property type="component" value="Unassembled WGS sequence"/>
</dbReference>
<evidence type="ECO:0000313" key="4">
    <source>
        <dbReference type="EMBL" id="MBD8507292.1"/>
    </source>
</evidence>
<sequence length="154" mass="17355">MLSNSVEALRIGFVIALWAAIVGVVAVVKHRKEAEAERARIRDMRLVYEMQLSREITSRRRHELTVEARLRREIDARSRTETAEQLAALRHEMASMRGHVEYALATRSTVEQLEIREIGPASEAALARPSEPEEVVDAELEDDAPAERAGERAT</sequence>
<evidence type="ECO:0000256" key="1">
    <source>
        <dbReference type="SAM" id="MobiDB-lite"/>
    </source>
</evidence>
<dbReference type="Pfam" id="PF20570">
    <property type="entry name" value="DUF6779"/>
    <property type="match status" value="1"/>
</dbReference>
<proteinExistence type="predicted"/>
<evidence type="ECO:0000256" key="2">
    <source>
        <dbReference type="SAM" id="Phobius"/>
    </source>
</evidence>
<evidence type="ECO:0000313" key="5">
    <source>
        <dbReference type="Proteomes" id="UP000642993"/>
    </source>
</evidence>
<feature type="region of interest" description="Disordered" evidence="1">
    <location>
        <begin position="121"/>
        <end position="154"/>
    </location>
</feature>
<keyword evidence="2" id="KW-0472">Membrane</keyword>
<name>A0A927PMY4_9ACTN</name>
<gene>
    <name evidence="4" type="ORF">HT102_12435</name>
</gene>
<comment type="caution">
    <text evidence="4">The sequence shown here is derived from an EMBL/GenBank/DDBJ whole genome shotgun (WGS) entry which is preliminary data.</text>
</comment>
<dbReference type="InterPro" id="IPR046706">
    <property type="entry name" value="DUF6779"/>
</dbReference>